<protein>
    <recommendedName>
        <fullName evidence="4">Lipoprotein</fullName>
    </recommendedName>
</protein>
<organism evidence="2 3">
    <name type="scientific">Marinobacter nauticus</name>
    <name type="common">Marinobacter hydrocarbonoclasticus</name>
    <name type="synonym">Marinobacter aquaeolei</name>
    <dbReference type="NCBI Taxonomy" id="2743"/>
    <lineage>
        <taxon>Bacteria</taxon>
        <taxon>Pseudomonadati</taxon>
        <taxon>Pseudomonadota</taxon>
        <taxon>Gammaproteobacteria</taxon>
        <taxon>Pseudomonadales</taxon>
        <taxon>Marinobacteraceae</taxon>
        <taxon>Marinobacter</taxon>
    </lineage>
</organism>
<evidence type="ECO:0000313" key="3">
    <source>
        <dbReference type="Proteomes" id="UP000469950"/>
    </source>
</evidence>
<dbReference type="EMBL" id="WBMP01000021">
    <property type="protein sequence ID" value="KAE8544105.1"/>
    <property type="molecule type" value="Genomic_DNA"/>
</dbReference>
<sequence length="190" mass="21080">MRKQQILLVAFLLAMLSGCASMPGMPGYISEEKSSFDGSVQLSMEPAFVYRDNDGFSGSDLKLSLLWRSSMENDDIVLEAFVDGAHSFARGESLHFNIDGEKVSFKSLEELTNIDYEPGVYSTVYVPGGNVSSKRYLVSRKFITRILEASQVGVRLDLRRSFVEGVFTDNTSSSAHEAFEAFMQKVGQKS</sequence>
<dbReference type="PROSITE" id="PS51257">
    <property type="entry name" value="PROKAR_LIPOPROTEIN"/>
    <property type="match status" value="1"/>
</dbReference>
<keyword evidence="1" id="KW-0732">Signal</keyword>
<feature type="chain" id="PRO_5032978701" description="Lipoprotein" evidence="1">
    <location>
        <begin position="23"/>
        <end position="190"/>
    </location>
</feature>
<evidence type="ECO:0008006" key="4">
    <source>
        <dbReference type="Google" id="ProtNLM"/>
    </source>
</evidence>
<reference evidence="2 3" key="1">
    <citation type="submission" date="2019-10" db="EMBL/GenBank/DDBJ databases">
        <title>Draft genome sequence of Marinobacter hydrocarbonoclasticus NCT7M from the microbiome of the marine copepod.</title>
        <authorList>
            <person name="Nuttall R."/>
            <person name="Sharma G."/>
            <person name="Moisander P."/>
        </authorList>
    </citation>
    <scope>NUCLEOTIDE SEQUENCE [LARGE SCALE GENOMIC DNA]</scope>
    <source>
        <strain evidence="2 3">NCT7M</strain>
    </source>
</reference>
<name>A0A833JPY9_MARNT</name>
<dbReference type="RefSeq" id="WP_041656226.1">
    <property type="nucleotide sequence ID" value="NZ_WBMP01000021.1"/>
</dbReference>
<dbReference type="Proteomes" id="UP000469950">
    <property type="component" value="Unassembled WGS sequence"/>
</dbReference>
<evidence type="ECO:0000256" key="1">
    <source>
        <dbReference type="SAM" id="SignalP"/>
    </source>
</evidence>
<feature type="signal peptide" evidence="1">
    <location>
        <begin position="1"/>
        <end position="22"/>
    </location>
</feature>
<evidence type="ECO:0000313" key="2">
    <source>
        <dbReference type="EMBL" id="KAE8544105.1"/>
    </source>
</evidence>
<dbReference type="AlphaFoldDB" id="A0A833JPY9"/>
<gene>
    <name evidence="2" type="ORF">F6453_3489</name>
</gene>
<accession>A0A833JPY9</accession>
<comment type="caution">
    <text evidence="2">The sequence shown here is derived from an EMBL/GenBank/DDBJ whole genome shotgun (WGS) entry which is preliminary data.</text>
</comment>
<proteinExistence type="predicted"/>